<evidence type="ECO:0000256" key="6">
    <source>
        <dbReference type="ARBA" id="ARBA00023004"/>
    </source>
</evidence>
<accession>A0A5C3LAN7</accession>
<dbReference type="InterPro" id="IPR015889">
    <property type="entry name" value="Intradiol_dOase_core"/>
</dbReference>
<dbReference type="GO" id="GO:0009712">
    <property type="term" value="P:catechol-containing compound metabolic process"/>
    <property type="evidence" value="ECO:0007669"/>
    <property type="project" value="InterPro"/>
</dbReference>
<evidence type="ECO:0000259" key="7">
    <source>
        <dbReference type="Pfam" id="PF00775"/>
    </source>
</evidence>
<feature type="domain" description="Intradiol ring-cleavage dioxygenases" evidence="7">
    <location>
        <begin position="148"/>
        <end position="298"/>
    </location>
</feature>
<dbReference type="STRING" id="230819.A0A5C3LAN7"/>
<proteinExistence type="inferred from homology"/>
<evidence type="ECO:0000259" key="8">
    <source>
        <dbReference type="Pfam" id="PF04444"/>
    </source>
</evidence>
<evidence type="ECO:0000256" key="2">
    <source>
        <dbReference type="ARBA" id="ARBA00007825"/>
    </source>
</evidence>
<protein>
    <submittedName>
        <fullName evidence="9">Intradiol ring-cleavage dioxygenase</fullName>
    </submittedName>
</protein>
<dbReference type="Gene3D" id="2.60.130.10">
    <property type="entry name" value="Aromatic compound dioxygenase"/>
    <property type="match status" value="1"/>
</dbReference>
<keyword evidence="5" id="KW-0560">Oxidoreductase</keyword>
<dbReference type="InterPro" id="IPR007535">
    <property type="entry name" value="Catechol_dOase_N"/>
</dbReference>
<comment type="similarity">
    <text evidence="2">Belongs to the intradiol ring-cleavage dioxygenase family.</text>
</comment>
<keyword evidence="3" id="KW-0479">Metal-binding</keyword>
<keyword evidence="10" id="KW-1185">Reference proteome</keyword>
<evidence type="ECO:0000256" key="4">
    <source>
        <dbReference type="ARBA" id="ARBA00022964"/>
    </source>
</evidence>
<evidence type="ECO:0000256" key="1">
    <source>
        <dbReference type="ARBA" id="ARBA00001965"/>
    </source>
</evidence>
<dbReference type="Proteomes" id="UP000307440">
    <property type="component" value="Unassembled WGS sequence"/>
</dbReference>
<dbReference type="Pfam" id="PF04444">
    <property type="entry name" value="Dioxygenase_N"/>
    <property type="match status" value="1"/>
</dbReference>
<sequence>MTTLNIDPGELARQAAIFHGTDLASIPRILDQNADTITENVHVRNSRCPDERMKFIFKGLINHLHDFVRETSITTDEWMAAIEFLTQTGQKCTDIRQEFILLSDTLGLSTLVDSINNAKPPNATEGTVLGPFLTADAHQLEHGDAIATEGKGHYMYVEGQVQDTKGNPIPNADIETWETDGFGHYDVQYENRTGPDCRGRLKSQDDGRFAYRAVVPVPYSIPDDGPVAGLVERLGRHIFRPAHLHVQIQAPGFETLTTALYFEGDPYVDSDVVFGVKSSLIMKTQVIEDEERARTYGFPDPAKPFVYLKKDFVLATPEEGLVARDALKQKKRDLDHAKTTG</sequence>
<dbReference type="EMBL" id="ML210187">
    <property type="protein sequence ID" value="TFK25328.1"/>
    <property type="molecule type" value="Genomic_DNA"/>
</dbReference>
<reference evidence="9 10" key="1">
    <citation type="journal article" date="2019" name="Nat. Ecol. Evol.">
        <title>Megaphylogeny resolves global patterns of mushroom evolution.</title>
        <authorList>
            <person name="Varga T."/>
            <person name="Krizsan K."/>
            <person name="Foldi C."/>
            <person name="Dima B."/>
            <person name="Sanchez-Garcia M."/>
            <person name="Sanchez-Ramirez S."/>
            <person name="Szollosi G.J."/>
            <person name="Szarkandi J.G."/>
            <person name="Papp V."/>
            <person name="Albert L."/>
            <person name="Andreopoulos W."/>
            <person name="Angelini C."/>
            <person name="Antonin V."/>
            <person name="Barry K.W."/>
            <person name="Bougher N.L."/>
            <person name="Buchanan P."/>
            <person name="Buyck B."/>
            <person name="Bense V."/>
            <person name="Catcheside P."/>
            <person name="Chovatia M."/>
            <person name="Cooper J."/>
            <person name="Damon W."/>
            <person name="Desjardin D."/>
            <person name="Finy P."/>
            <person name="Geml J."/>
            <person name="Haridas S."/>
            <person name="Hughes K."/>
            <person name="Justo A."/>
            <person name="Karasinski D."/>
            <person name="Kautmanova I."/>
            <person name="Kiss B."/>
            <person name="Kocsube S."/>
            <person name="Kotiranta H."/>
            <person name="LaButti K.M."/>
            <person name="Lechner B.E."/>
            <person name="Liimatainen K."/>
            <person name="Lipzen A."/>
            <person name="Lukacs Z."/>
            <person name="Mihaltcheva S."/>
            <person name="Morgado L.N."/>
            <person name="Niskanen T."/>
            <person name="Noordeloos M.E."/>
            <person name="Ohm R.A."/>
            <person name="Ortiz-Santana B."/>
            <person name="Ovrebo C."/>
            <person name="Racz N."/>
            <person name="Riley R."/>
            <person name="Savchenko A."/>
            <person name="Shiryaev A."/>
            <person name="Soop K."/>
            <person name="Spirin V."/>
            <person name="Szebenyi C."/>
            <person name="Tomsovsky M."/>
            <person name="Tulloss R.E."/>
            <person name="Uehling J."/>
            <person name="Grigoriev I.V."/>
            <person name="Vagvolgyi C."/>
            <person name="Papp T."/>
            <person name="Martin F.M."/>
            <person name="Miettinen O."/>
            <person name="Hibbett D.S."/>
            <person name="Nagy L.G."/>
        </authorList>
    </citation>
    <scope>NUCLEOTIDE SEQUENCE [LARGE SCALE GENOMIC DNA]</scope>
    <source>
        <strain evidence="9 10">CBS 121175</strain>
    </source>
</reference>
<keyword evidence="4 9" id="KW-0223">Dioxygenase</keyword>
<dbReference type="InterPro" id="IPR050770">
    <property type="entry name" value="Intradiol_RC_Dioxygenase"/>
</dbReference>
<dbReference type="InterPro" id="IPR000627">
    <property type="entry name" value="Intradiol_dOase_C"/>
</dbReference>
<evidence type="ECO:0000313" key="10">
    <source>
        <dbReference type="Proteomes" id="UP000307440"/>
    </source>
</evidence>
<evidence type="ECO:0000256" key="3">
    <source>
        <dbReference type="ARBA" id="ARBA00022723"/>
    </source>
</evidence>
<name>A0A5C3LAN7_COPMA</name>
<feature type="domain" description="Catechol dioxygenase N-terminal" evidence="8">
    <location>
        <begin position="50"/>
        <end position="123"/>
    </location>
</feature>
<comment type="cofactor">
    <cofactor evidence="1">
        <name>Fe(3+)</name>
        <dbReference type="ChEBI" id="CHEBI:29034"/>
    </cofactor>
</comment>
<dbReference type="GO" id="GO:0008199">
    <property type="term" value="F:ferric iron binding"/>
    <property type="evidence" value="ECO:0007669"/>
    <property type="project" value="InterPro"/>
</dbReference>
<organism evidence="9 10">
    <name type="scientific">Coprinopsis marcescibilis</name>
    <name type="common">Agaric fungus</name>
    <name type="synonym">Psathyrella marcescibilis</name>
    <dbReference type="NCBI Taxonomy" id="230819"/>
    <lineage>
        <taxon>Eukaryota</taxon>
        <taxon>Fungi</taxon>
        <taxon>Dikarya</taxon>
        <taxon>Basidiomycota</taxon>
        <taxon>Agaricomycotina</taxon>
        <taxon>Agaricomycetes</taxon>
        <taxon>Agaricomycetidae</taxon>
        <taxon>Agaricales</taxon>
        <taxon>Agaricineae</taxon>
        <taxon>Psathyrellaceae</taxon>
        <taxon>Coprinopsis</taxon>
    </lineage>
</organism>
<dbReference type="AlphaFoldDB" id="A0A5C3LAN7"/>
<keyword evidence="6" id="KW-0408">Iron</keyword>
<gene>
    <name evidence="9" type="ORF">FA15DRAFT_359611</name>
</gene>
<dbReference type="PANTHER" id="PTHR33711">
    <property type="entry name" value="DIOXYGENASE, PUTATIVE (AFU_ORTHOLOGUE AFUA_2G02910)-RELATED"/>
    <property type="match status" value="1"/>
</dbReference>
<dbReference type="GO" id="GO:0018576">
    <property type="term" value="F:catechol 1,2-dioxygenase activity"/>
    <property type="evidence" value="ECO:0007669"/>
    <property type="project" value="InterPro"/>
</dbReference>
<dbReference type="PANTHER" id="PTHR33711:SF7">
    <property type="entry name" value="INTRADIOL RING-CLEAVAGE DIOXYGENASES DOMAIN-CONTAINING PROTEIN-RELATED"/>
    <property type="match status" value="1"/>
</dbReference>
<evidence type="ECO:0000313" key="9">
    <source>
        <dbReference type="EMBL" id="TFK25328.1"/>
    </source>
</evidence>
<dbReference type="OrthoDB" id="5238185at2759"/>
<evidence type="ECO:0000256" key="5">
    <source>
        <dbReference type="ARBA" id="ARBA00023002"/>
    </source>
</evidence>
<dbReference type="Pfam" id="PF00775">
    <property type="entry name" value="Dioxygenase_C"/>
    <property type="match status" value="1"/>
</dbReference>
<dbReference type="SUPFAM" id="SSF49482">
    <property type="entry name" value="Aromatic compound dioxygenase"/>
    <property type="match status" value="1"/>
</dbReference>